<dbReference type="GO" id="GO:0031151">
    <property type="term" value="F:histone H3K79 methyltransferase activity"/>
    <property type="evidence" value="ECO:0007669"/>
    <property type="project" value="InterPro"/>
</dbReference>
<feature type="compositionally biased region" description="Low complexity" evidence="1">
    <location>
        <begin position="273"/>
        <end position="289"/>
    </location>
</feature>
<sequence length="326" mass="34165">MEASAVQPGALDQLWRSMQRAENKVGGGEGVEGCYGTLTRAGVQRIMAELAASCGLGRDSVLVDIGAGIGRPLLHAMLHPRVAASWGVEIDPVKCSKGRAYIELVSRDMAGAGLMGDGAAPPSMVCVPVEQLSTLEPATHVYACWEGMPRTAKVALGGLFVAAATIQSVAVVQRAFRRSPLLEMREMGFGDLRLLTTFPVHLAGSQRQLNAYILVKEGADAAPAGGASEQQGTKQQQQQQQGLQGKGLGQQQQQQQESGGLQQKQRRGAKRGAAAAVAAAADDAASDASCDSALPLSVWLRVNGLAADAASSGATSRRERRKRRLS</sequence>
<protein>
    <recommendedName>
        <fullName evidence="2">DOT1 domain-containing protein</fullName>
    </recommendedName>
</protein>
<name>A0A2V0P2H3_9CHLO</name>
<evidence type="ECO:0000256" key="1">
    <source>
        <dbReference type="SAM" id="MobiDB-lite"/>
    </source>
</evidence>
<dbReference type="OrthoDB" id="542536at2759"/>
<dbReference type="SUPFAM" id="SSF53335">
    <property type="entry name" value="S-adenosyl-L-methionine-dependent methyltransferases"/>
    <property type="match status" value="1"/>
</dbReference>
<dbReference type="AlphaFoldDB" id="A0A2V0P2H3"/>
<evidence type="ECO:0000313" key="3">
    <source>
        <dbReference type="EMBL" id="GBF93779.1"/>
    </source>
</evidence>
<dbReference type="InterPro" id="IPR029063">
    <property type="entry name" value="SAM-dependent_MTases_sf"/>
</dbReference>
<dbReference type="Gene3D" id="3.40.50.150">
    <property type="entry name" value="Vaccinia Virus protein VP39"/>
    <property type="match status" value="1"/>
</dbReference>
<reference evidence="3 4" key="1">
    <citation type="journal article" date="2018" name="Sci. Rep.">
        <title>Raphidocelis subcapitata (=Pseudokirchneriella subcapitata) provides an insight into genome evolution and environmental adaptations in the Sphaeropleales.</title>
        <authorList>
            <person name="Suzuki S."/>
            <person name="Yamaguchi H."/>
            <person name="Nakajima N."/>
            <person name="Kawachi M."/>
        </authorList>
    </citation>
    <scope>NUCLEOTIDE SEQUENCE [LARGE SCALE GENOMIC DNA]</scope>
    <source>
        <strain evidence="3 4">NIES-35</strain>
    </source>
</reference>
<dbReference type="Proteomes" id="UP000247498">
    <property type="component" value="Unassembled WGS sequence"/>
</dbReference>
<feature type="domain" description="DOT1" evidence="2">
    <location>
        <begin position="45"/>
        <end position="97"/>
    </location>
</feature>
<dbReference type="Pfam" id="PF08123">
    <property type="entry name" value="DOT1"/>
    <property type="match status" value="1"/>
</dbReference>
<evidence type="ECO:0000313" key="4">
    <source>
        <dbReference type="Proteomes" id="UP000247498"/>
    </source>
</evidence>
<feature type="region of interest" description="Disordered" evidence="1">
    <location>
        <begin position="223"/>
        <end position="289"/>
    </location>
</feature>
<dbReference type="InParanoid" id="A0A2V0P2H3"/>
<gene>
    <name evidence="3" type="ORF">Rsub_06111</name>
</gene>
<accession>A0A2V0P2H3</accession>
<evidence type="ECO:0000259" key="2">
    <source>
        <dbReference type="Pfam" id="PF08123"/>
    </source>
</evidence>
<feature type="compositionally biased region" description="Low complexity" evidence="1">
    <location>
        <begin position="230"/>
        <end position="263"/>
    </location>
</feature>
<keyword evidence="4" id="KW-1185">Reference proteome</keyword>
<dbReference type="EMBL" id="BDRX01000044">
    <property type="protein sequence ID" value="GBF93779.1"/>
    <property type="molecule type" value="Genomic_DNA"/>
</dbReference>
<comment type="caution">
    <text evidence="3">The sequence shown here is derived from an EMBL/GenBank/DDBJ whole genome shotgun (WGS) entry which is preliminary data.</text>
</comment>
<proteinExistence type="predicted"/>
<organism evidence="3 4">
    <name type="scientific">Raphidocelis subcapitata</name>
    <dbReference type="NCBI Taxonomy" id="307507"/>
    <lineage>
        <taxon>Eukaryota</taxon>
        <taxon>Viridiplantae</taxon>
        <taxon>Chlorophyta</taxon>
        <taxon>core chlorophytes</taxon>
        <taxon>Chlorophyceae</taxon>
        <taxon>CS clade</taxon>
        <taxon>Sphaeropleales</taxon>
        <taxon>Selenastraceae</taxon>
        <taxon>Raphidocelis</taxon>
    </lineage>
</organism>
<feature type="region of interest" description="Disordered" evidence="1">
    <location>
        <begin position="307"/>
        <end position="326"/>
    </location>
</feature>
<dbReference type="InterPro" id="IPR025789">
    <property type="entry name" value="DOT1_dom"/>
</dbReference>